<dbReference type="PRINTS" id="PR00237">
    <property type="entry name" value="GPCRRHODOPSN"/>
</dbReference>
<feature type="transmembrane region" description="Helical" evidence="12">
    <location>
        <begin position="305"/>
        <end position="327"/>
    </location>
</feature>
<dbReference type="InterPro" id="IPR017452">
    <property type="entry name" value="GPCR_Rhodpsn_7TM"/>
</dbReference>
<feature type="region of interest" description="Disordered" evidence="11">
    <location>
        <begin position="729"/>
        <end position="764"/>
    </location>
</feature>
<evidence type="ECO:0000256" key="3">
    <source>
        <dbReference type="ARBA" id="ARBA00022475"/>
    </source>
</evidence>
<feature type="transmembrane region" description="Helical" evidence="12">
    <location>
        <begin position="91"/>
        <end position="112"/>
    </location>
</feature>
<evidence type="ECO:0000256" key="10">
    <source>
        <dbReference type="RuleBase" id="RU000688"/>
    </source>
</evidence>
<evidence type="ECO:0000259" key="13">
    <source>
        <dbReference type="PROSITE" id="PS50262"/>
    </source>
</evidence>
<keyword evidence="3" id="KW-1003">Cell membrane</keyword>
<sequence>MAFIDQSKVKDSISIMGIKSSYLSACFLISVLSNTMVIIAILKTRKLQTASNLFVLNLAVSDLLFTICGIPTIIMTTIAKKWLLGEFVCDAVGFLNSLFCTTSIWTLVMISINRYFNVAKAKNVKTMYNQRRVLIINAAVWMFSIFSSIPPLLGWGEFKAGTNFCTINGKKSISYSFFLGLIVYLVPFIFLSGLYTCIFFILHRHQKNKKKNKISVTSETTSANDIELDLSTSILKMPVRFTAHTIHDYFKEFFTQKRCCVAPVAIIKMDHIKRKVGARCSTKQLDKTLVRVIKNYVKEVRLTKVMMLLVISFFVCWTPAVIGMLFYSLNIKCKNFDTVTFGIMCACLNVVLNPIIYAVLNTRLRKRMLEMLKSFLFFSARKIRKLLKITSNTALTVLKVISNIALTVCFSLPMAMITKTVIFQLKCDYKGMFMDVECVWPRSVHDNKVFENSTINRKLRDDVGVFKAVKSKWKQIVGISIPLVLTNATNTPNTPSRMSKVLLKRFDSLNYTAQQVGNDINKSNTKIVQSMPSLSMALIQIYLGVYSKNEPTANNEFIKNSMAHKRQVTKKKDKSASSMMLITQLLNKALISAQLNKRLELVQRNAILPNTHNLFRAGLAIFSDVHQRKHKKHEKQEKNETSNTPSMGVLALYNEKDGSSGMQTISRLDFYNSIQQQEAPNFNEKMDLADQICYQEINYTEELKTVYKRQMSRTHEIFIKKHSPWLQGSFQIPGTPSTPSSAGRPRKSFVNSSERSKRRKTEQLRKDVEPEAIIFAAETCLTTSGKRSAATVLKDLKTSPKRAGNDKKQWPCYSILVEEKKAYYPDPDSFTVTESLAEVDLQSLLNHTAERLVFYLEEVIKTLTESGRKHMKLSTKWGCDGSQQTQFNQKFEDDSNSDASIFQCSMVPLQLTCGVNKKVIWQNPTPSSPRFFRPIRIRFIKETADVIAEEIAYMENKIAGLKPTQLQDIAVEHVMMLTMIDVKTIIITTLEKKAFKMAFVDNKTIETSKEIVAIKSVYLFLCILFGIIGNLVVIIAIHKYKKLQTVTNYFVLNLAITDLLFAACGIPTIIITTIAKKWLLGSFVCDLVGFLNSLFCTTSIWTLVMISINRFLNVAKANDIRIIYTKKRTNIIIITVWVFSALISFPPLIGWSRFKSGSNFCTVDGKKSKEYSYFLGIIAYVLPMVFLTTLYLCIFVMLHKHEKTKLKSNINSIEYSEQSENISMFEQAPASSVPQQAQNEGLNDKKVTTYFSKYKTKETTTVDSKSPLIQNNFLEVEKKKEKRQMVAIAMHLKQVRVTKMLMILVLSFFFCWTPFFVGALYHVYHKKIGGFQVTTFGIMCACLNCILNPLIYSIMNRSFRKCVLEMWKNLISS</sequence>
<proteinExistence type="inferred from homology"/>
<comment type="similarity">
    <text evidence="2 10">Belongs to the G-protein coupled receptor 1 family.</text>
</comment>
<evidence type="ECO:0000313" key="14">
    <source>
        <dbReference type="Proteomes" id="UP001652625"/>
    </source>
</evidence>
<feature type="transmembrane region" description="Helical" evidence="12">
    <location>
        <begin position="1017"/>
        <end position="1037"/>
    </location>
</feature>
<dbReference type="GeneID" id="124818465"/>
<evidence type="ECO:0000256" key="2">
    <source>
        <dbReference type="ARBA" id="ARBA00010663"/>
    </source>
</evidence>
<dbReference type="PROSITE" id="PS50262">
    <property type="entry name" value="G_PROTEIN_RECEP_F1_2"/>
    <property type="match status" value="2"/>
</dbReference>
<keyword evidence="8 10" id="KW-0675">Receptor</keyword>
<name>A0ABM4BQ22_HYDVU</name>
<reference evidence="15" key="1">
    <citation type="submission" date="2025-08" db="UniProtKB">
        <authorList>
            <consortium name="RefSeq"/>
        </authorList>
    </citation>
    <scope>IDENTIFICATION</scope>
</reference>
<keyword evidence="4 10" id="KW-0812">Transmembrane</keyword>
<evidence type="ECO:0000256" key="9">
    <source>
        <dbReference type="ARBA" id="ARBA00023224"/>
    </source>
</evidence>
<evidence type="ECO:0000256" key="1">
    <source>
        <dbReference type="ARBA" id="ARBA00004651"/>
    </source>
</evidence>
<organism evidence="14 15">
    <name type="scientific">Hydra vulgaris</name>
    <name type="common">Hydra</name>
    <name type="synonym">Hydra attenuata</name>
    <dbReference type="NCBI Taxonomy" id="6087"/>
    <lineage>
        <taxon>Eukaryota</taxon>
        <taxon>Metazoa</taxon>
        <taxon>Cnidaria</taxon>
        <taxon>Hydrozoa</taxon>
        <taxon>Hydroidolina</taxon>
        <taxon>Anthoathecata</taxon>
        <taxon>Aplanulata</taxon>
        <taxon>Hydridae</taxon>
        <taxon>Hydra</taxon>
    </lineage>
</organism>
<evidence type="ECO:0000256" key="8">
    <source>
        <dbReference type="ARBA" id="ARBA00023170"/>
    </source>
</evidence>
<feature type="transmembrane region" description="Helical" evidence="12">
    <location>
        <begin position="1171"/>
        <end position="1198"/>
    </location>
</feature>
<feature type="domain" description="G-protein coupled receptors family 1 profile" evidence="13">
    <location>
        <begin position="1029"/>
        <end position="1352"/>
    </location>
</feature>
<feature type="transmembrane region" description="Helical" evidence="12">
    <location>
        <begin position="20"/>
        <end position="42"/>
    </location>
</feature>
<evidence type="ECO:0000313" key="15">
    <source>
        <dbReference type="RefSeq" id="XP_065651237.1"/>
    </source>
</evidence>
<feature type="domain" description="G-protein coupled receptors family 1 profile" evidence="13">
    <location>
        <begin position="33"/>
        <end position="357"/>
    </location>
</feature>
<feature type="transmembrane region" description="Helical" evidence="12">
    <location>
        <begin position="1300"/>
        <end position="1324"/>
    </location>
</feature>
<feature type="transmembrane region" description="Helical" evidence="12">
    <location>
        <begin position="173"/>
        <end position="202"/>
    </location>
</feature>
<feature type="transmembrane region" description="Helical" evidence="12">
    <location>
        <begin position="54"/>
        <end position="79"/>
    </location>
</feature>
<feature type="transmembrane region" description="Helical" evidence="12">
    <location>
        <begin position="1129"/>
        <end position="1151"/>
    </location>
</feature>
<dbReference type="Pfam" id="PF00001">
    <property type="entry name" value="7tm_1"/>
    <property type="match status" value="2"/>
</dbReference>
<dbReference type="PROSITE" id="PS00237">
    <property type="entry name" value="G_PROTEIN_RECEP_F1_1"/>
    <property type="match status" value="2"/>
</dbReference>
<dbReference type="Proteomes" id="UP001652625">
    <property type="component" value="Chromosome 04"/>
</dbReference>
<dbReference type="PRINTS" id="PR01012">
    <property type="entry name" value="NRPEPTIDEYR"/>
</dbReference>
<dbReference type="InterPro" id="IPR000276">
    <property type="entry name" value="GPCR_Rhodpsn"/>
</dbReference>
<evidence type="ECO:0000256" key="7">
    <source>
        <dbReference type="ARBA" id="ARBA00023136"/>
    </source>
</evidence>
<evidence type="ECO:0000256" key="11">
    <source>
        <dbReference type="SAM" id="MobiDB-lite"/>
    </source>
</evidence>
<dbReference type="RefSeq" id="XP_065651237.1">
    <property type="nucleotide sequence ID" value="XM_065795165.1"/>
</dbReference>
<dbReference type="SUPFAM" id="SSF81321">
    <property type="entry name" value="Family A G protein-coupled receptor-like"/>
    <property type="match status" value="2"/>
</dbReference>
<gene>
    <name evidence="15" type="primary">LOC124818465</name>
</gene>
<feature type="region of interest" description="Disordered" evidence="11">
    <location>
        <begin position="627"/>
        <end position="646"/>
    </location>
</feature>
<keyword evidence="7 12" id="KW-0472">Membrane</keyword>
<keyword evidence="9 10" id="KW-0807">Transducer</keyword>
<comment type="subcellular location">
    <subcellularLocation>
        <location evidence="1">Cell membrane</location>
        <topology evidence="1">Multi-pass membrane protein</topology>
    </subcellularLocation>
</comment>
<dbReference type="CDD" id="cd00637">
    <property type="entry name" value="7tm_classA_rhodopsin-like"/>
    <property type="match status" value="2"/>
</dbReference>
<keyword evidence="14" id="KW-1185">Reference proteome</keyword>
<evidence type="ECO:0000256" key="12">
    <source>
        <dbReference type="SAM" id="Phobius"/>
    </source>
</evidence>
<dbReference type="Gene3D" id="1.20.1070.10">
    <property type="entry name" value="Rhodopsin 7-helix transmembrane proteins"/>
    <property type="match status" value="2"/>
</dbReference>
<feature type="transmembrane region" description="Helical" evidence="12">
    <location>
        <begin position="1087"/>
        <end position="1108"/>
    </location>
</feature>
<keyword evidence="6 10" id="KW-0297">G-protein coupled receptor</keyword>
<keyword evidence="5 12" id="KW-1133">Transmembrane helix</keyword>
<feature type="transmembrane region" description="Helical" evidence="12">
    <location>
        <begin position="1049"/>
        <end position="1075"/>
    </location>
</feature>
<feature type="transmembrane region" description="Helical" evidence="12">
    <location>
        <begin position="1330"/>
        <end position="1351"/>
    </location>
</feature>
<dbReference type="InterPro" id="IPR000611">
    <property type="entry name" value="NPY_rcpt"/>
</dbReference>
<evidence type="ECO:0000256" key="5">
    <source>
        <dbReference type="ARBA" id="ARBA00022989"/>
    </source>
</evidence>
<evidence type="ECO:0000256" key="4">
    <source>
        <dbReference type="ARBA" id="ARBA00022692"/>
    </source>
</evidence>
<feature type="transmembrane region" description="Helical" evidence="12">
    <location>
        <begin position="339"/>
        <end position="360"/>
    </location>
</feature>
<feature type="transmembrane region" description="Helical" evidence="12">
    <location>
        <begin position="133"/>
        <end position="153"/>
    </location>
</feature>
<accession>A0ABM4BQ22</accession>
<feature type="compositionally biased region" description="Polar residues" evidence="11">
    <location>
        <begin position="729"/>
        <end position="741"/>
    </location>
</feature>
<protein>
    <submittedName>
        <fullName evidence="15">Uncharacterized protein LOC124818465 isoform X2</fullName>
    </submittedName>
</protein>
<dbReference type="PANTHER" id="PTHR22752">
    <property type="entry name" value="G PROTEIN-COUPLED RECEPTOR"/>
    <property type="match status" value="1"/>
</dbReference>
<evidence type="ECO:0000256" key="6">
    <source>
        <dbReference type="ARBA" id="ARBA00023040"/>
    </source>
</evidence>
<feature type="transmembrane region" description="Helical" evidence="12">
    <location>
        <begin position="394"/>
        <end position="417"/>
    </location>
</feature>